<evidence type="ECO:0000313" key="1">
    <source>
        <dbReference type="EMBL" id="MCD7452039.1"/>
    </source>
</evidence>
<dbReference type="EMBL" id="JACEIK010000193">
    <property type="protein sequence ID" value="MCD7452039.1"/>
    <property type="molecule type" value="Genomic_DNA"/>
</dbReference>
<feature type="non-terminal residue" evidence="1">
    <location>
        <position position="1"/>
    </location>
</feature>
<comment type="caution">
    <text evidence="1">The sequence shown here is derived from an EMBL/GenBank/DDBJ whole genome shotgun (WGS) entry which is preliminary data.</text>
</comment>
<reference evidence="1 2" key="1">
    <citation type="journal article" date="2021" name="BMC Genomics">
        <title>Datura genome reveals duplications of psychoactive alkaloid biosynthetic genes and high mutation rate following tissue culture.</title>
        <authorList>
            <person name="Rajewski A."/>
            <person name="Carter-House D."/>
            <person name="Stajich J."/>
            <person name="Litt A."/>
        </authorList>
    </citation>
    <scope>NUCLEOTIDE SEQUENCE [LARGE SCALE GENOMIC DNA]</scope>
    <source>
        <strain evidence="1">AR-01</strain>
    </source>
</reference>
<dbReference type="Proteomes" id="UP000823775">
    <property type="component" value="Unassembled WGS sequence"/>
</dbReference>
<name>A0ABS8RZL9_DATST</name>
<protein>
    <submittedName>
        <fullName evidence="1">Uncharacterized protein</fullName>
    </submittedName>
</protein>
<accession>A0ABS8RZL9</accession>
<evidence type="ECO:0000313" key="2">
    <source>
        <dbReference type="Proteomes" id="UP000823775"/>
    </source>
</evidence>
<organism evidence="1 2">
    <name type="scientific">Datura stramonium</name>
    <name type="common">Jimsonweed</name>
    <name type="synonym">Common thornapple</name>
    <dbReference type="NCBI Taxonomy" id="4076"/>
    <lineage>
        <taxon>Eukaryota</taxon>
        <taxon>Viridiplantae</taxon>
        <taxon>Streptophyta</taxon>
        <taxon>Embryophyta</taxon>
        <taxon>Tracheophyta</taxon>
        <taxon>Spermatophyta</taxon>
        <taxon>Magnoliopsida</taxon>
        <taxon>eudicotyledons</taxon>
        <taxon>Gunneridae</taxon>
        <taxon>Pentapetalae</taxon>
        <taxon>asterids</taxon>
        <taxon>lamiids</taxon>
        <taxon>Solanales</taxon>
        <taxon>Solanaceae</taxon>
        <taxon>Solanoideae</taxon>
        <taxon>Datureae</taxon>
        <taxon>Datura</taxon>
    </lineage>
</organism>
<keyword evidence="2" id="KW-1185">Reference proteome</keyword>
<gene>
    <name evidence="1" type="ORF">HAX54_014813</name>
</gene>
<sequence>SKSQVHNRFVGTEIRLEGHAGLTPNGVADALARLHMDRCDVAYLGRSGTRDSVASVAKLNHPTDDED</sequence>
<proteinExistence type="predicted"/>